<evidence type="ECO:0000313" key="1">
    <source>
        <dbReference type="EMBL" id="MFK7000687.1"/>
    </source>
</evidence>
<proteinExistence type="predicted"/>
<organism evidence="1 2">
    <name type="scientific">Flavobacterium oreochromis</name>
    <dbReference type="NCBI Taxonomy" id="2906078"/>
    <lineage>
        <taxon>Bacteria</taxon>
        <taxon>Pseudomonadati</taxon>
        <taxon>Bacteroidota</taxon>
        <taxon>Flavobacteriia</taxon>
        <taxon>Flavobacteriales</taxon>
        <taxon>Flavobacteriaceae</taxon>
        <taxon>Flavobacterium</taxon>
    </lineage>
</organism>
<accession>A0ABW8P800</accession>
<sequence>MKKIIILFLICCFTSCKEEVSSKITKKMKEKEFFWKNRTKNIEKNKTMKEYPIQSNISTQEKITNRIYIDNMECQFEIFVDDVLLFKLMGDVTKNGGGVTGDYDINQLLLTSGKHEVKVIMYPRFGKQLFGREGYVNLTFSSFKDRNLKTIKYYEDMNQNNGIHIDQLKKQWIEKWDHDNQVGYEGQYIEKKPEKFEGLPIYQWSRVFNANVSFNFDGWRKSVDLKKEEKKDKIDMKKELYEQYKLIYEIIKNKDINQYLNIVKEREDLITSCLYYSENEKKLRQEEFIKLIAGDEYELEPLFEETFQLEYQGYGKLAMLLHKADGEGIIRLKNKKNDDDIIFLDFRFQRKKKGDNLTVI</sequence>
<reference evidence="1 2" key="1">
    <citation type="submission" date="2024-02" db="EMBL/GenBank/DDBJ databases">
        <title>Comparative Genomic Analysis of Flavobacterium Species Causing Columnaris Disease of Freshwater Fish in Thailand: Insights into Virulence and Resistance Mechanisms.</title>
        <authorList>
            <person name="Nguyen D."/>
            <person name="Chokmangmeepisarn P."/>
            <person name="Khianchaikhan K."/>
            <person name="Morishita M."/>
            <person name="Bunnoy A."/>
            <person name="Rodkhum C."/>
        </authorList>
    </citation>
    <scope>NUCLEOTIDE SEQUENCE [LARGE SCALE GENOMIC DNA]</scope>
    <source>
        <strain evidence="1 2">CNRT2201</strain>
    </source>
</reference>
<keyword evidence="2" id="KW-1185">Reference proteome</keyword>
<comment type="caution">
    <text evidence="1">The sequence shown here is derived from an EMBL/GenBank/DDBJ whole genome shotgun (WGS) entry which is preliminary data.</text>
</comment>
<dbReference type="Proteomes" id="UP001621706">
    <property type="component" value="Unassembled WGS sequence"/>
</dbReference>
<protein>
    <submittedName>
        <fullName evidence="1">Uncharacterized protein</fullName>
    </submittedName>
</protein>
<dbReference type="RefSeq" id="WP_123902188.1">
    <property type="nucleotide sequence ID" value="NZ_JAZGZP010000009.1"/>
</dbReference>
<gene>
    <name evidence="1" type="ORF">V3I07_07235</name>
</gene>
<evidence type="ECO:0000313" key="2">
    <source>
        <dbReference type="Proteomes" id="UP001621706"/>
    </source>
</evidence>
<name>A0ABW8P800_9FLAO</name>
<dbReference type="EMBL" id="JAZGZP010000009">
    <property type="protein sequence ID" value="MFK7000687.1"/>
    <property type="molecule type" value="Genomic_DNA"/>
</dbReference>